<dbReference type="AlphaFoldDB" id="A0A6C0K9N0"/>
<feature type="transmembrane region" description="Helical" evidence="1">
    <location>
        <begin position="187"/>
        <end position="205"/>
    </location>
</feature>
<organism evidence="2">
    <name type="scientific">viral metagenome</name>
    <dbReference type="NCBI Taxonomy" id="1070528"/>
    <lineage>
        <taxon>unclassified sequences</taxon>
        <taxon>metagenomes</taxon>
        <taxon>organismal metagenomes</taxon>
    </lineage>
</organism>
<reference evidence="2" key="1">
    <citation type="journal article" date="2020" name="Nature">
        <title>Giant virus diversity and host interactions through global metagenomics.</title>
        <authorList>
            <person name="Schulz F."/>
            <person name="Roux S."/>
            <person name="Paez-Espino D."/>
            <person name="Jungbluth S."/>
            <person name="Walsh D.A."/>
            <person name="Denef V.J."/>
            <person name="McMahon K.D."/>
            <person name="Konstantinidis K.T."/>
            <person name="Eloe-Fadrosh E.A."/>
            <person name="Kyrpides N.C."/>
            <person name="Woyke T."/>
        </authorList>
    </citation>
    <scope>NUCLEOTIDE SEQUENCE</scope>
    <source>
        <strain evidence="2">GVMAG-S-1102244-55</strain>
    </source>
</reference>
<name>A0A6C0K9N0_9ZZZZ</name>
<sequence length="208" mass="24250">MSIMEIARKVSPMGLMDGFVGFTGFNTLHGVIKTQTQNGHMANNFTALFHAGMAAPIALSYILSGNEKIYYLLKKFCSGYFAYDTFYTVKYRKYNLTSAMYCYHHLASIYYLHQNPALYMADKVIFWGEVSNLPSYFVYYYLKTNKDPKMLKWLKTLQFCLYSFIRLPIMSYLTYNALSSVENKKPIYAVLPVYIMGLFWSRTLYKNL</sequence>
<keyword evidence="1" id="KW-1133">Transmembrane helix</keyword>
<feature type="transmembrane region" description="Helical" evidence="1">
    <location>
        <begin position="154"/>
        <end position="175"/>
    </location>
</feature>
<feature type="transmembrane region" description="Helical" evidence="1">
    <location>
        <begin position="44"/>
        <end position="64"/>
    </location>
</feature>
<evidence type="ECO:0008006" key="3">
    <source>
        <dbReference type="Google" id="ProtNLM"/>
    </source>
</evidence>
<keyword evidence="1" id="KW-0812">Transmembrane</keyword>
<proteinExistence type="predicted"/>
<evidence type="ECO:0000313" key="2">
    <source>
        <dbReference type="EMBL" id="QHU14765.1"/>
    </source>
</evidence>
<dbReference type="EMBL" id="MN740847">
    <property type="protein sequence ID" value="QHU14765.1"/>
    <property type="molecule type" value="Genomic_DNA"/>
</dbReference>
<protein>
    <recommendedName>
        <fullName evidence="3">TLC domain-containing protein</fullName>
    </recommendedName>
</protein>
<feature type="transmembrane region" description="Helical" evidence="1">
    <location>
        <begin position="12"/>
        <end position="32"/>
    </location>
</feature>
<keyword evidence="1" id="KW-0472">Membrane</keyword>
<evidence type="ECO:0000256" key="1">
    <source>
        <dbReference type="SAM" id="Phobius"/>
    </source>
</evidence>
<accession>A0A6C0K9N0</accession>